<feature type="region of interest" description="Disordered" evidence="9">
    <location>
        <begin position="177"/>
        <end position="196"/>
    </location>
</feature>
<evidence type="ECO:0000259" key="10">
    <source>
        <dbReference type="PROSITE" id="PS50102"/>
    </source>
</evidence>
<proteinExistence type="inferred from homology"/>
<dbReference type="EMBL" id="FN648383">
    <property type="protein sequence ID" value="CBN75892.1"/>
    <property type="molecule type" value="Genomic_DNA"/>
</dbReference>
<dbReference type="Proteomes" id="UP000002630">
    <property type="component" value="Linkage Group LG17"/>
</dbReference>
<dbReference type="GO" id="GO:0005634">
    <property type="term" value="C:nucleus"/>
    <property type="evidence" value="ECO:0007669"/>
    <property type="project" value="UniProtKB-SubCell"/>
</dbReference>
<evidence type="ECO:0000256" key="6">
    <source>
        <dbReference type="ARBA" id="ARBA00023242"/>
    </source>
</evidence>
<dbReference type="InterPro" id="IPR035979">
    <property type="entry name" value="RBD_domain_sf"/>
</dbReference>
<keyword evidence="12" id="KW-1185">Reference proteome</keyword>
<dbReference type="AlphaFoldDB" id="D8LI70"/>
<keyword evidence="3 8" id="KW-0507">mRNA processing</keyword>
<feature type="compositionally biased region" description="Basic and acidic residues" evidence="9">
    <location>
        <begin position="186"/>
        <end position="196"/>
    </location>
</feature>
<comment type="subcellular location">
    <subcellularLocation>
        <location evidence="1 8">Nucleus</location>
    </subcellularLocation>
</comment>
<dbReference type="InterPro" id="IPR012677">
    <property type="entry name" value="Nucleotide-bd_a/b_plait_sf"/>
</dbReference>
<evidence type="ECO:0000256" key="9">
    <source>
        <dbReference type="SAM" id="MobiDB-lite"/>
    </source>
</evidence>
<dbReference type="OrthoDB" id="201398at2759"/>
<dbReference type="SMART" id="SM00360">
    <property type="entry name" value="RRM"/>
    <property type="match status" value="1"/>
</dbReference>
<evidence type="ECO:0000313" key="11">
    <source>
        <dbReference type="EMBL" id="CBN75892.1"/>
    </source>
</evidence>
<keyword evidence="6 8" id="KW-0539">Nucleus</keyword>
<evidence type="ECO:0000313" key="12">
    <source>
        <dbReference type="Proteomes" id="UP000002630"/>
    </source>
</evidence>
<evidence type="ECO:0000256" key="1">
    <source>
        <dbReference type="ARBA" id="ARBA00004123"/>
    </source>
</evidence>
<evidence type="ECO:0000256" key="5">
    <source>
        <dbReference type="ARBA" id="ARBA00023187"/>
    </source>
</evidence>
<evidence type="ECO:0000256" key="3">
    <source>
        <dbReference type="ARBA" id="ARBA00022664"/>
    </source>
</evidence>
<dbReference type="PROSITE" id="PS50102">
    <property type="entry name" value="RRM"/>
    <property type="match status" value="1"/>
</dbReference>
<evidence type="ECO:0000256" key="2">
    <source>
        <dbReference type="ARBA" id="ARBA00010725"/>
    </source>
</evidence>
<feature type="domain" description="RRM" evidence="10">
    <location>
        <begin position="34"/>
        <end position="112"/>
    </location>
</feature>
<sequence length="196" mass="21532">MTEMLDFGWSERPYWDRKNWSSLEAYKEALKKSSTLYVGNLSFYTQESQIYALFDQVGAVRRVIMGLDRVKKSPCGFCFVEYTNHSDTLMAITCLDGTALDERIIKVGIDPGFKQGRQYGRGMSGGQVRDEARATNDPARGGMGGLALAEMNGQLAPQGGGGGGDYYGHGGGGDYYGGGGRANKRPRVDWDARDRR</sequence>
<dbReference type="Pfam" id="PF00076">
    <property type="entry name" value="RRM_1"/>
    <property type="match status" value="1"/>
</dbReference>
<organism evidence="11 12">
    <name type="scientific">Ectocarpus siliculosus</name>
    <name type="common">Brown alga</name>
    <name type="synonym">Conferva siliculosa</name>
    <dbReference type="NCBI Taxonomy" id="2880"/>
    <lineage>
        <taxon>Eukaryota</taxon>
        <taxon>Sar</taxon>
        <taxon>Stramenopiles</taxon>
        <taxon>Ochrophyta</taxon>
        <taxon>PX clade</taxon>
        <taxon>Phaeophyceae</taxon>
        <taxon>Ectocarpales</taxon>
        <taxon>Ectocarpaceae</taxon>
        <taxon>Ectocarpus</taxon>
    </lineage>
</organism>
<dbReference type="FunCoup" id="D8LI70">
    <property type="interactions" value="225"/>
</dbReference>
<gene>
    <name evidence="11" type="ORF">Esi_0206_0003</name>
</gene>
<keyword evidence="4 7" id="KW-0694">RNA-binding</keyword>
<evidence type="ECO:0000256" key="7">
    <source>
        <dbReference type="PROSITE-ProRule" id="PRU00176"/>
    </source>
</evidence>
<evidence type="ECO:0000256" key="8">
    <source>
        <dbReference type="RuleBase" id="RU364036"/>
    </source>
</evidence>
<dbReference type="PANTHER" id="PTHR18847:SF0">
    <property type="entry name" value="NUCLEAR CAP-BINDING PROTEIN SUBUNIT 2"/>
    <property type="match status" value="1"/>
</dbReference>
<dbReference type="STRING" id="2880.D8LI70"/>
<dbReference type="EMBL" id="FN649742">
    <property type="protein sequence ID" value="CBN75892.1"/>
    <property type="molecule type" value="Genomic_DNA"/>
</dbReference>
<dbReference type="InterPro" id="IPR034148">
    <property type="entry name" value="NCBP2_RRM"/>
</dbReference>
<dbReference type="Gene3D" id="3.30.70.330">
    <property type="match status" value="1"/>
</dbReference>
<dbReference type="SUPFAM" id="SSF54928">
    <property type="entry name" value="RNA-binding domain, RBD"/>
    <property type="match status" value="1"/>
</dbReference>
<dbReference type="GO" id="GO:0000339">
    <property type="term" value="F:RNA cap binding"/>
    <property type="evidence" value="ECO:0007669"/>
    <property type="project" value="InterPro"/>
</dbReference>
<dbReference type="GO" id="GO:0005846">
    <property type="term" value="C:nuclear cap binding complex"/>
    <property type="evidence" value="ECO:0007669"/>
    <property type="project" value="InterPro"/>
</dbReference>
<dbReference type="CDD" id="cd12240">
    <property type="entry name" value="RRM_NCBP2"/>
    <property type="match status" value="1"/>
</dbReference>
<dbReference type="PANTHER" id="PTHR18847">
    <property type="entry name" value="20 KD NUCLEAR CAP BINDING PROTEIN"/>
    <property type="match status" value="1"/>
</dbReference>
<name>D8LI70_ECTSI</name>
<dbReference type="OMA" id="TKCASPE"/>
<dbReference type="InterPro" id="IPR027157">
    <property type="entry name" value="NCBP2"/>
</dbReference>
<keyword evidence="5 8" id="KW-0508">mRNA splicing</keyword>
<dbReference type="eggNOG" id="KOG0121">
    <property type="taxonomic scope" value="Eukaryota"/>
</dbReference>
<dbReference type="InParanoid" id="D8LI70"/>
<dbReference type="GO" id="GO:0045292">
    <property type="term" value="P:mRNA cis splicing, via spliceosome"/>
    <property type="evidence" value="ECO:0007669"/>
    <property type="project" value="InterPro"/>
</dbReference>
<protein>
    <recommendedName>
        <fullName evidence="8">Nuclear cap-binding protein subunit 2</fullName>
    </recommendedName>
    <alternativeName>
        <fullName evidence="8">20 kDa nuclear cap-binding protein</fullName>
    </alternativeName>
</protein>
<accession>D8LI70</accession>
<reference evidence="11 12" key="1">
    <citation type="journal article" date="2010" name="Nature">
        <title>The Ectocarpus genome and the independent evolution of multicellularity in brown algae.</title>
        <authorList>
            <person name="Cock J.M."/>
            <person name="Sterck L."/>
            <person name="Rouze P."/>
            <person name="Scornet D."/>
            <person name="Allen A.E."/>
            <person name="Amoutzias G."/>
            <person name="Anthouard V."/>
            <person name="Artiguenave F."/>
            <person name="Aury J.M."/>
            <person name="Badger J.H."/>
            <person name="Beszteri B."/>
            <person name="Billiau K."/>
            <person name="Bonnet E."/>
            <person name="Bothwell J.H."/>
            <person name="Bowler C."/>
            <person name="Boyen C."/>
            <person name="Brownlee C."/>
            <person name="Carrano C.J."/>
            <person name="Charrier B."/>
            <person name="Cho G.Y."/>
            <person name="Coelho S.M."/>
            <person name="Collen J."/>
            <person name="Corre E."/>
            <person name="Da Silva C."/>
            <person name="Delage L."/>
            <person name="Delaroque N."/>
            <person name="Dittami S.M."/>
            <person name="Doulbeau S."/>
            <person name="Elias M."/>
            <person name="Farnham G."/>
            <person name="Gachon C.M."/>
            <person name="Gschloessl B."/>
            <person name="Heesch S."/>
            <person name="Jabbari K."/>
            <person name="Jubin C."/>
            <person name="Kawai H."/>
            <person name="Kimura K."/>
            <person name="Kloareg B."/>
            <person name="Kupper F.C."/>
            <person name="Lang D."/>
            <person name="Le Bail A."/>
            <person name="Leblanc C."/>
            <person name="Lerouge P."/>
            <person name="Lohr M."/>
            <person name="Lopez P.J."/>
            <person name="Martens C."/>
            <person name="Maumus F."/>
            <person name="Michel G."/>
            <person name="Miranda-Saavedra D."/>
            <person name="Morales J."/>
            <person name="Moreau H."/>
            <person name="Motomura T."/>
            <person name="Nagasato C."/>
            <person name="Napoli C.A."/>
            <person name="Nelson D.R."/>
            <person name="Nyvall-Collen P."/>
            <person name="Peters A.F."/>
            <person name="Pommier C."/>
            <person name="Potin P."/>
            <person name="Poulain J."/>
            <person name="Quesneville H."/>
            <person name="Read B."/>
            <person name="Rensing S.A."/>
            <person name="Ritter A."/>
            <person name="Rousvoal S."/>
            <person name="Samanta M."/>
            <person name="Samson G."/>
            <person name="Schroeder D.C."/>
            <person name="Segurens B."/>
            <person name="Strittmatter M."/>
            <person name="Tonon T."/>
            <person name="Tregear J.W."/>
            <person name="Valentin K."/>
            <person name="von Dassow P."/>
            <person name="Yamagishi T."/>
            <person name="Van de Peer Y."/>
            <person name="Wincker P."/>
        </authorList>
    </citation>
    <scope>NUCLEOTIDE SEQUENCE [LARGE SCALE GENOMIC DNA]</scope>
    <source>
        <strain evidence="12">Ec32 / CCAP1310/4</strain>
    </source>
</reference>
<evidence type="ECO:0000256" key="4">
    <source>
        <dbReference type="ARBA" id="ARBA00022884"/>
    </source>
</evidence>
<feature type="region of interest" description="Disordered" evidence="9">
    <location>
        <begin position="118"/>
        <end position="139"/>
    </location>
</feature>
<dbReference type="InterPro" id="IPR000504">
    <property type="entry name" value="RRM_dom"/>
</dbReference>
<comment type="similarity">
    <text evidence="2 8">Belongs to the RRM NCBP2 family.</text>
</comment>